<name>A0A9W6SHX7_9ACTN</name>
<feature type="compositionally biased region" description="Polar residues" evidence="1">
    <location>
        <begin position="7"/>
        <end position="18"/>
    </location>
</feature>
<gene>
    <name evidence="2" type="ORF">Afil01_10790</name>
</gene>
<reference evidence="2" key="1">
    <citation type="submission" date="2023-03" db="EMBL/GenBank/DDBJ databases">
        <title>Actinorhabdospora filicis NBRC 111898.</title>
        <authorList>
            <person name="Ichikawa N."/>
            <person name="Sato H."/>
            <person name="Tonouchi N."/>
        </authorList>
    </citation>
    <scope>NUCLEOTIDE SEQUENCE</scope>
    <source>
        <strain evidence="2">NBRC 111898</strain>
    </source>
</reference>
<accession>A0A9W6SHX7</accession>
<evidence type="ECO:0000313" key="3">
    <source>
        <dbReference type="Proteomes" id="UP001165079"/>
    </source>
</evidence>
<dbReference type="AlphaFoldDB" id="A0A9W6SHX7"/>
<organism evidence="2 3">
    <name type="scientific">Actinorhabdospora filicis</name>
    <dbReference type="NCBI Taxonomy" id="1785913"/>
    <lineage>
        <taxon>Bacteria</taxon>
        <taxon>Bacillati</taxon>
        <taxon>Actinomycetota</taxon>
        <taxon>Actinomycetes</taxon>
        <taxon>Micromonosporales</taxon>
        <taxon>Micromonosporaceae</taxon>
        <taxon>Actinorhabdospora</taxon>
    </lineage>
</organism>
<evidence type="ECO:0000256" key="1">
    <source>
        <dbReference type="SAM" id="MobiDB-lite"/>
    </source>
</evidence>
<feature type="region of interest" description="Disordered" evidence="1">
    <location>
        <begin position="1"/>
        <end position="71"/>
    </location>
</feature>
<proteinExistence type="predicted"/>
<sequence>MDAPGNATGTGIGSTSDMSVPPAPHAASVNSNDTTDTARTSPPFRIATGYRRRARAKNPAGFLRTDPPRRP</sequence>
<feature type="compositionally biased region" description="Polar residues" evidence="1">
    <location>
        <begin position="28"/>
        <end position="40"/>
    </location>
</feature>
<dbReference type="Proteomes" id="UP001165079">
    <property type="component" value="Unassembled WGS sequence"/>
</dbReference>
<keyword evidence="3" id="KW-1185">Reference proteome</keyword>
<comment type="caution">
    <text evidence="2">The sequence shown here is derived from an EMBL/GenBank/DDBJ whole genome shotgun (WGS) entry which is preliminary data.</text>
</comment>
<dbReference type="EMBL" id="BSTX01000001">
    <property type="protein sequence ID" value="GLZ76272.1"/>
    <property type="molecule type" value="Genomic_DNA"/>
</dbReference>
<evidence type="ECO:0000313" key="2">
    <source>
        <dbReference type="EMBL" id="GLZ76272.1"/>
    </source>
</evidence>
<protein>
    <submittedName>
        <fullName evidence="2">Uncharacterized protein</fullName>
    </submittedName>
</protein>